<feature type="transmembrane region" description="Helical" evidence="1">
    <location>
        <begin position="87"/>
        <end position="108"/>
    </location>
</feature>
<dbReference type="Proteomes" id="UP000677918">
    <property type="component" value="Unassembled WGS sequence"/>
</dbReference>
<dbReference type="EMBL" id="BOVK01000068">
    <property type="protein sequence ID" value="GIQ71059.1"/>
    <property type="molecule type" value="Genomic_DNA"/>
</dbReference>
<feature type="transmembrane region" description="Helical" evidence="1">
    <location>
        <begin position="6"/>
        <end position="29"/>
    </location>
</feature>
<dbReference type="RefSeq" id="WP_213413864.1">
    <property type="nucleotide sequence ID" value="NZ_BOVK01000068.1"/>
</dbReference>
<dbReference type="AlphaFoldDB" id="A0A8J4M3Q1"/>
<reference evidence="2" key="1">
    <citation type="submission" date="2021-04" db="EMBL/GenBank/DDBJ databases">
        <title>Draft genome sequence of Xylanibacillus composti strain K13.</title>
        <authorList>
            <person name="Uke A."/>
            <person name="Chhe C."/>
            <person name="Baramee S."/>
            <person name="Kosugi A."/>
        </authorList>
    </citation>
    <scope>NUCLEOTIDE SEQUENCE</scope>
    <source>
        <strain evidence="2">K13</strain>
    </source>
</reference>
<keyword evidence="1" id="KW-0812">Transmembrane</keyword>
<comment type="caution">
    <text evidence="2">The sequence shown here is derived from an EMBL/GenBank/DDBJ whole genome shotgun (WGS) entry which is preliminary data.</text>
</comment>
<organism evidence="2 3">
    <name type="scientific">Xylanibacillus composti</name>
    <dbReference type="NCBI Taxonomy" id="1572762"/>
    <lineage>
        <taxon>Bacteria</taxon>
        <taxon>Bacillati</taxon>
        <taxon>Bacillota</taxon>
        <taxon>Bacilli</taxon>
        <taxon>Bacillales</taxon>
        <taxon>Paenibacillaceae</taxon>
        <taxon>Xylanibacillus</taxon>
    </lineage>
</organism>
<feature type="transmembrane region" description="Helical" evidence="1">
    <location>
        <begin position="60"/>
        <end position="80"/>
    </location>
</feature>
<feature type="transmembrane region" description="Helical" evidence="1">
    <location>
        <begin position="128"/>
        <end position="147"/>
    </location>
</feature>
<keyword evidence="3" id="KW-1185">Reference proteome</keyword>
<accession>A0A8J4M3Q1</accession>
<gene>
    <name evidence="2" type="ORF">XYCOK13_38830</name>
</gene>
<sequence length="233" mass="27451">MLSFGFIVSYWLFSSLEVFAILCFSFSVFRMRLQTRVIPFIAVALTFGYLNYLLWHVYELVDYIILIQALVLLLCIWAISGKPWLSALFMTLAGFLFYGTVQSLVILLLDSLHVIWIQDIQPDSTQNFIIQSAAAMFTIGLSLLLHRKKWGFLFLRHRKQGDRRLRRMLVTLALISVPVTEGIYRFIFLSNPREGAWILMYLHLFLVIIMLIYAYQKEKIEARLKYALYKKRW</sequence>
<evidence type="ECO:0000256" key="1">
    <source>
        <dbReference type="SAM" id="Phobius"/>
    </source>
</evidence>
<evidence type="ECO:0000313" key="3">
    <source>
        <dbReference type="Proteomes" id="UP000677918"/>
    </source>
</evidence>
<feature type="transmembrane region" description="Helical" evidence="1">
    <location>
        <begin position="168"/>
        <end position="189"/>
    </location>
</feature>
<proteinExistence type="predicted"/>
<keyword evidence="1" id="KW-0472">Membrane</keyword>
<feature type="transmembrane region" description="Helical" evidence="1">
    <location>
        <begin position="195"/>
        <end position="215"/>
    </location>
</feature>
<feature type="transmembrane region" description="Helical" evidence="1">
    <location>
        <begin position="36"/>
        <end position="54"/>
    </location>
</feature>
<keyword evidence="1" id="KW-1133">Transmembrane helix</keyword>
<evidence type="ECO:0000313" key="2">
    <source>
        <dbReference type="EMBL" id="GIQ71059.1"/>
    </source>
</evidence>
<name>A0A8J4M3Q1_9BACL</name>
<protein>
    <submittedName>
        <fullName evidence="2">Uncharacterized protein</fullName>
    </submittedName>
</protein>